<keyword evidence="4" id="KW-1185">Reference proteome</keyword>
<evidence type="ECO:0000313" key="1">
    <source>
        <dbReference type="EMBL" id="QBH13391.1"/>
    </source>
</evidence>
<sequence>MYSPFHYQISEYDCVPTAITNAISFLFHRKEIPPMVLRHLYLYCLDTVGQDSRFGLGGTSKYAVRMVGNWLNSYRRKSFSVATQFLEKEQVSLESGGQIESCLSEGGVVLCNILLTPRDEHYLMVMDMDDEWIYCFDSYRRQSIRGMKGMARVINDGDGRSPNLKIKRDWVGQGQVKRFCLGPIPMRESLLIWRTS</sequence>
<organism evidence="2 3">
    <name type="scientific">Desulfobacter hydrogenophilus</name>
    <dbReference type="NCBI Taxonomy" id="2291"/>
    <lineage>
        <taxon>Bacteria</taxon>
        <taxon>Pseudomonadati</taxon>
        <taxon>Thermodesulfobacteriota</taxon>
        <taxon>Desulfobacteria</taxon>
        <taxon>Desulfobacterales</taxon>
        <taxon>Desulfobacteraceae</taxon>
        <taxon>Desulfobacter</taxon>
    </lineage>
</organism>
<dbReference type="Proteomes" id="UP000248798">
    <property type="component" value="Unassembled WGS sequence"/>
</dbReference>
<evidence type="ECO:0000313" key="4">
    <source>
        <dbReference type="Proteomes" id="UP000293902"/>
    </source>
</evidence>
<dbReference type="OrthoDB" id="5416005at2"/>
<dbReference type="AlphaFoldDB" id="A0A328FBH5"/>
<dbReference type="EMBL" id="CP036313">
    <property type="protein sequence ID" value="QBH13391.1"/>
    <property type="molecule type" value="Genomic_DNA"/>
</dbReference>
<evidence type="ECO:0008006" key="5">
    <source>
        <dbReference type="Google" id="ProtNLM"/>
    </source>
</evidence>
<gene>
    <name evidence="2" type="ORF">DO021_18740</name>
    <name evidence="1" type="ORF">EYB58_10945</name>
</gene>
<dbReference type="RefSeq" id="WP_111959511.1">
    <property type="nucleotide sequence ID" value="NZ_CP036313.1"/>
</dbReference>
<reference evidence="1 4" key="2">
    <citation type="submission" date="2019-02" db="EMBL/GenBank/DDBJ databases">
        <title>Complete genome sequence of Desulfobacter hydrogenophilus AcRS1.</title>
        <authorList>
            <person name="Marietou A."/>
            <person name="Lund M.B."/>
            <person name="Marshall I.P.G."/>
            <person name="Schreiber L."/>
            <person name="Jorgensen B."/>
        </authorList>
    </citation>
    <scope>NUCLEOTIDE SEQUENCE [LARGE SCALE GENOMIC DNA]</scope>
    <source>
        <strain evidence="1 4">AcRS1</strain>
    </source>
</reference>
<reference evidence="2 3" key="1">
    <citation type="submission" date="2018-06" db="EMBL/GenBank/DDBJ databases">
        <title>Complete Genome Sequence of Desulfobacter hydrogenophilus (DSM3380).</title>
        <authorList>
            <person name="Marietou A."/>
            <person name="Schreiber L."/>
            <person name="Marshall I."/>
            <person name="Jorgensen B."/>
        </authorList>
    </citation>
    <scope>NUCLEOTIDE SEQUENCE [LARGE SCALE GENOMIC DNA]</scope>
    <source>
        <strain evidence="2 3">DSM 3380</strain>
    </source>
</reference>
<evidence type="ECO:0000313" key="2">
    <source>
        <dbReference type="EMBL" id="RAM00485.1"/>
    </source>
</evidence>
<proteinExistence type="predicted"/>
<evidence type="ECO:0000313" key="3">
    <source>
        <dbReference type="Proteomes" id="UP000248798"/>
    </source>
</evidence>
<accession>A0A328FBH5</accession>
<name>A0A328FBH5_9BACT</name>
<dbReference type="EMBL" id="QLNI01000046">
    <property type="protein sequence ID" value="RAM00485.1"/>
    <property type="molecule type" value="Genomic_DNA"/>
</dbReference>
<protein>
    <recommendedName>
        <fullName evidence="5">Peptidase C39</fullName>
    </recommendedName>
</protein>
<dbReference type="Proteomes" id="UP000293902">
    <property type="component" value="Chromosome"/>
</dbReference>